<evidence type="ECO:0000313" key="1">
    <source>
        <dbReference type="EnsemblMetazoa" id="GBRI002188-PA"/>
    </source>
</evidence>
<reference evidence="2" key="1">
    <citation type="submission" date="2014-03" db="EMBL/GenBank/DDBJ databases">
        <authorList>
            <person name="Aksoy S."/>
            <person name="Warren W."/>
            <person name="Wilson R.K."/>
        </authorList>
    </citation>
    <scope>NUCLEOTIDE SEQUENCE [LARGE SCALE GENOMIC DNA]</scope>
    <source>
        <strain evidence="2">IAEA</strain>
    </source>
</reference>
<name>A0A1A9W0R6_9MUSC</name>
<dbReference type="InterPro" id="IPR009003">
    <property type="entry name" value="Peptidase_S1_PA"/>
</dbReference>
<organism evidence="1 2">
    <name type="scientific">Glossina brevipalpis</name>
    <dbReference type="NCBI Taxonomy" id="37001"/>
    <lineage>
        <taxon>Eukaryota</taxon>
        <taxon>Metazoa</taxon>
        <taxon>Ecdysozoa</taxon>
        <taxon>Arthropoda</taxon>
        <taxon>Hexapoda</taxon>
        <taxon>Insecta</taxon>
        <taxon>Pterygota</taxon>
        <taxon>Neoptera</taxon>
        <taxon>Endopterygota</taxon>
        <taxon>Diptera</taxon>
        <taxon>Brachycera</taxon>
        <taxon>Muscomorpha</taxon>
        <taxon>Hippoboscoidea</taxon>
        <taxon>Glossinidae</taxon>
        <taxon>Glossina</taxon>
    </lineage>
</organism>
<keyword evidence="2" id="KW-1185">Reference proteome</keyword>
<dbReference type="EnsemblMetazoa" id="GBRI002188-RA">
    <property type="protein sequence ID" value="GBRI002188-PA"/>
    <property type="gene ID" value="GBRI002188"/>
</dbReference>
<evidence type="ECO:0000313" key="2">
    <source>
        <dbReference type="Proteomes" id="UP000091820"/>
    </source>
</evidence>
<accession>A0A1A9W0R6</accession>
<dbReference type="AlphaFoldDB" id="A0A1A9W0R6"/>
<dbReference type="VEuPathDB" id="VectorBase:GBRI002188"/>
<dbReference type="Proteomes" id="UP000091820">
    <property type="component" value="Unassembled WGS sequence"/>
</dbReference>
<proteinExistence type="predicted"/>
<dbReference type="SUPFAM" id="SSF50494">
    <property type="entry name" value="Trypsin-like serine proteases"/>
    <property type="match status" value="1"/>
</dbReference>
<protein>
    <submittedName>
        <fullName evidence="1">Uncharacterized protein</fullName>
    </submittedName>
</protein>
<sequence length="112" mass="12850">MCVPRSKNKAPVNKPWETGTTSEFASELTLHVLDIIIAKSFNATTHENDLVILRLNSNLPLGLRNDLKWAFLDDIDNVDKPCLVNFYLRNNYHSDPQDQLELCLELELKLNL</sequence>
<dbReference type="STRING" id="37001.A0A1A9W0R6"/>
<reference evidence="1" key="2">
    <citation type="submission" date="2020-05" db="UniProtKB">
        <authorList>
            <consortium name="EnsemblMetazoa"/>
        </authorList>
    </citation>
    <scope>IDENTIFICATION</scope>
    <source>
        <strain evidence="1">IAEA</strain>
    </source>
</reference>